<feature type="domain" description="SCP" evidence="2">
    <location>
        <begin position="60"/>
        <end position="174"/>
    </location>
</feature>
<accession>A0A5C6IRV6</accession>
<dbReference type="InterPro" id="IPR035940">
    <property type="entry name" value="CAP_sf"/>
</dbReference>
<feature type="region of interest" description="Disordered" evidence="1">
    <location>
        <begin position="32"/>
        <end position="53"/>
    </location>
</feature>
<dbReference type="InterPro" id="IPR014044">
    <property type="entry name" value="CAP_dom"/>
</dbReference>
<dbReference type="RefSeq" id="WP_146469223.1">
    <property type="nucleotide sequence ID" value="NZ_VOGW01000193.1"/>
</dbReference>
<dbReference type="Gene3D" id="3.40.33.10">
    <property type="entry name" value="CAP"/>
    <property type="match status" value="1"/>
</dbReference>
<evidence type="ECO:0000313" key="4">
    <source>
        <dbReference type="Proteomes" id="UP000320481"/>
    </source>
</evidence>
<dbReference type="PANTHER" id="PTHR31157:SF1">
    <property type="entry name" value="SCP DOMAIN-CONTAINING PROTEIN"/>
    <property type="match status" value="1"/>
</dbReference>
<gene>
    <name evidence="3" type="ORF">FRZ03_35580</name>
</gene>
<name>A0A5C6IRV6_9ACTN</name>
<evidence type="ECO:0000313" key="3">
    <source>
        <dbReference type="EMBL" id="TWV31313.1"/>
    </source>
</evidence>
<dbReference type="EMBL" id="VOGW01000193">
    <property type="protein sequence ID" value="TWV31313.1"/>
    <property type="molecule type" value="Genomic_DNA"/>
</dbReference>
<dbReference type="Pfam" id="PF00188">
    <property type="entry name" value="CAP"/>
    <property type="match status" value="1"/>
</dbReference>
<organism evidence="3 4">
    <name type="scientific">Streptomyces misionensis</name>
    <dbReference type="NCBI Taxonomy" id="67331"/>
    <lineage>
        <taxon>Bacteria</taxon>
        <taxon>Bacillati</taxon>
        <taxon>Actinomycetota</taxon>
        <taxon>Actinomycetes</taxon>
        <taxon>Kitasatosporales</taxon>
        <taxon>Streptomycetaceae</taxon>
        <taxon>Streptomyces</taxon>
    </lineage>
</organism>
<dbReference type="CDD" id="cd05379">
    <property type="entry name" value="CAP_bacterial"/>
    <property type="match status" value="1"/>
</dbReference>
<sequence length="178" mass="19252">SGSPVRSGQASRVRSYAVFSAWLESVGTPRPVRRAVSPAGRRPIRPRPPAPSGTVQQVVALVNQERAKAGCSPLTEDPRLDRAARAHSDDMAARHFFDHVNPDGTDPGQRITAAGYRWSAYGENIAMGQRTPASVMDSWMNSSGHRANILNCSFKNIGVGVHNGTGGPWWTQDFGTKM</sequence>
<comment type="caution">
    <text evidence="3">The sequence shown here is derived from an EMBL/GenBank/DDBJ whole genome shotgun (WGS) entry which is preliminary data.</text>
</comment>
<evidence type="ECO:0000259" key="2">
    <source>
        <dbReference type="Pfam" id="PF00188"/>
    </source>
</evidence>
<dbReference type="PANTHER" id="PTHR31157">
    <property type="entry name" value="SCP DOMAIN-CONTAINING PROTEIN"/>
    <property type="match status" value="1"/>
</dbReference>
<reference evidence="3" key="1">
    <citation type="journal article" date="2019" name="Microbiol. Resour. Announc.">
        <title>Draft Genomic Sequences of Streptomyces misionensis and Streptomyces albidoflavus, bacteria applied for phytopathogen biocontrol.</title>
        <authorList>
            <person name="Pylro V."/>
            <person name="Dias A."/>
            <person name="Andreote F."/>
            <person name="Varani A."/>
            <person name="Andreote C."/>
            <person name="Bernardo E."/>
            <person name="Martins T."/>
        </authorList>
    </citation>
    <scope>NUCLEOTIDE SEQUENCE [LARGE SCALE GENOMIC DNA]</scope>
    <source>
        <strain evidence="3">66</strain>
    </source>
</reference>
<keyword evidence="4" id="KW-1185">Reference proteome</keyword>
<dbReference type="Proteomes" id="UP000320481">
    <property type="component" value="Unassembled WGS sequence"/>
</dbReference>
<feature type="non-terminal residue" evidence="3">
    <location>
        <position position="1"/>
    </location>
</feature>
<protein>
    <submittedName>
        <fullName evidence="3">CAP domain-containing protein</fullName>
    </submittedName>
</protein>
<evidence type="ECO:0000256" key="1">
    <source>
        <dbReference type="SAM" id="MobiDB-lite"/>
    </source>
</evidence>
<dbReference type="AlphaFoldDB" id="A0A5C6IRV6"/>
<proteinExistence type="predicted"/>
<dbReference type="SUPFAM" id="SSF55797">
    <property type="entry name" value="PR-1-like"/>
    <property type="match status" value="1"/>
</dbReference>